<dbReference type="AlphaFoldDB" id="A0A927U774"/>
<evidence type="ECO:0000256" key="1">
    <source>
        <dbReference type="SAM" id="MobiDB-lite"/>
    </source>
</evidence>
<evidence type="ECO:0000256" key="2">
    <source>
        <dbReference type="SAM" id="SignalP"/>
    </source>
</evidence>
<reference evidence="3" key="1">
    <citation type="submission" date="2019-04" db="EMBL/GenBank/DDBJ databases">
        <title>Evolution of Biomass-Degrading Anaerobic Consortia Revealed by Metagenomics.</title>
        <authorList>
            <person name="Peng X."/>
        </authorList>
    </citation>
    <scope>NUCLEOTIDE SEQUENCE</scope>
    <source>
        <strain evidence="3">SIG311</strain>
    </source>
</reference>
<dbReference type="EMBL" id="SVER01000011">
    <property type="protein sequence ID" value="MBE5919310.1"/>
    <property type="molecule type" value="Genomic_DNA"/>
</dbReference>
<feature type="compositionally biased region" description="Polar residues" evidence="1">
    <location>
        <begin position="342"/>
        <end position="362"/>
    </location>
</feature>
<feature type="signal peptide" evidence="2">
    <location>
        <begin position="1"/>
        <end position="27"/>
    </location>
</feature>
<organism evidence="3 4">
    <name type="scientific">Pseudobutyrivibrio ruminis</name>
    <dbReference type="NCBI Taxonomy" id="46206"/>
    <lineage>
        <taxon>Bacteria</taxon>
        <taxon>Bacillati</taxon>
        <taxon>Bacillota</taxon>
        <taxon>Clostridia</taxon>
        <taxon>Lachnospirales</taxon>
        <taxon>Lachnospiraceae</taxon>
        <taxon>Pseudobutyrivibrio</taxon>
    </lineage>
</organism>
<evidence type="ECO:0000313" key="3">
    <source>
        <dbReference type="EMBL" id="MBE5919310.1"/>
    </source>
</evidence>
<protein>
    <submittedName>
        <fullName evidence="3">Carbohydrate-binding domain-containing protein</fullName>
    </submittedName>
</protein>
<keyword evidence="2" id="KW-0732">Signal</keyword>
<gene>
    <name evidence="3" type="ORF">E7272_05625</name>
</gene>
<feature type="chain" id="PRO_5039489386" evidence="2">
    <location>
        <begin position="28"/>
        <end position="417"/>
    </location>
</feature>
<dbReference type="InterPro" id="IPR025584">
    <property type="entry name" value="Cthe_2159"/>
</dbReference>
<name>A0A927U774_9FIRM</name>
<evidence type="ECO:0000313" key="4">
    <source>
        <dbReference type="Proteomes" id="UP000766246"/>
    </source>
</evidence>
<feature type="region of interest" description="Disordered" evidence="1">
    <location>
        <begin position="340"/>
        <end position="417"/>
    </location>
</feature>
<feature type="compositionally biased region" description="Gly residues" evidence="1">
    <location>
        <begin position="363"/>
        <end position="382"/>
    </location>
</feature>
<dbReference type="Proteomes" id="UP000766246">
    <property type="component" value="Unassembled WGS sequence"/>
</dbReference>
<accession>A0A927U774</accession>
<dbReference type="Pfam" id="PF14262">
    <property type="entry name" value="Cthe_2159"/>
    <property type="match status" value="1"/>
</dbReference>
<sequence length="417" mass="43121">MKNKFLISILGLLLVGALVGCSFNNTAKIDAISDEKTKTEVTNQTVATDSAYTDAASASAAYEELTVKTDWDSKATVTFSADGITIDGSGCTDDDGVLSITEGGEYKLSGSSDNVSIHINTEDNVKLILNGVELKSSKGPVIYGEQVKNLYIETAAGTTNSLEDASEYETDSEGNDIGKATISCNDDLIFLGEGTLNVIGNYKHVIAGDDKLYIESGTINVTSNVKDGIRANDLLSIDGGTVTVTSKNEGIESKSLLFINGGDLTVNSVDDGINSSCYIEINDGTVTVTSTENDAIDSNGGFEGCITINGGEVNATGADAPEGALDADNATIIINGGKVTATGGSNSPITENGGDNNITGETFSGGGGLGGQGHQGRMQGQGGKRDNGSFNPDNLPEDFDPDNRPEPPENSSEDNTL</sequence>
<proteinExistence type="predicted"/>
<comment type="caution">
    <text evidence="3">The sequence shown here is derived from an EMBL/GenBank/DDBJ whole genome shotgun (WGS) entry which is preliminary data.</text>
</comment>
<dbReference type="PROSITE" id="PS51257">
    <property type="entry name" value="PROKAR_LIPOPROTEIN"/>
    <property type="match status" value="1"/>
</dbReference>